<dbReference type="EMBL" id="VSRR010033635">
    <property type="protein sequence ID" value="MPC71830.1"/>
    <property type="molecule type" value="Genomic_DNA"/>
</dbReference>
<sequence>MVNSSILSPRTWTQHTTCEKTTQHNSNLTFTILTTTTTNTTTTTHHDYHYKTSCTQYYE</sequence>
<name>A0A5B7HHE3_PORTR</name>
<gene>
    <name evidence="1" type="ORF">E2C01_066120</name>
</gene>
<proteinExistence type="predicted"/>
<comment type="caution">
    <text evidence="1">The sequence shown here is derived from an EMBL/GenBank/DDBJ whole genome shotgun (WGS) entry which is preliminary data.</text>
</comment>
<dbReference type="Proteomes" id="UP000324222">
    <property type="component" value="Unassembled WGS sequence"/>
</dbReference>
<dbReference type="AlphaFoldDB" id="A0A5B7HHE3"/>
<accession>A0A5B7HHE3</accession>
<evidence type="ECO:0000313" key="1">
    <source>
        <dbReference type="EMBL" id="MPC71830.1"/>
    </source>
</evidence>
<organism evidence="1 2">
    <name type="scientific">Portunus trituberculatus</name>
    <name type="common">Swimming crab</name>
    <name type="synonym">Neptunus trituberculatus</name>
    <dbReference type="NCBI Taxonomy" id="210409"/>
    <lineage>
        <taxon>Eukaryota</taxon>
        <taxon>Metazoa</taxon>
        <taxon>Ecdysozoa</taxon>
        <taxon>Arthropoda</taxon>
        <taxon>Crustacea</taxon>
        <taxon>Multicrustacea</taxon>
        <taxon>Malacostraca</taxon>
        <taxon>Eumalacostraca</taxon>
        <taxon>Eucarida</taxon>
        <taxon>Decapoda</taxon>
        <taxon>Pleocyemata</taxon>
        <taxon>Brachyura</taxon>
        <taxon>Eubrachyura</taxon>
        <taxon>Portunoidea</taxon>
        <taxon>Portunidae</taxon>
        <taxon>Portuninae</taxon>
        <taxon>Portunus</taxon>
    </lineage>
</organism>
<keyword evidence="2" id="KW-1185">Reference proteome</keyword>
<protein>
    <submittedName>
        <fullName evidence="1">Uncharacterized protein</fullName>
    </submittedName>
</protein>
<evidence type="ECO:0000313" key="2">
    <source>
        <dbReference type="Proteomes" id="UP000324222"/>
    </source>
</evidence>
<reference evidence="1 2" key="1">
    <citation type="submission" date="2019-05" db="EMBL/GenBank/DDBJ databases">
        <title>Another draft genome of Portunus trituberculatus and its Hox gene families provides insights of decapod evolution.</title>
        <authorList>
            <person name="Jeong J.-H."/>
            <person name="Song I."/>
            <person name="Kim S."/>
            <person name="Choi T."/>
            <person name="Kim D."/>
            <person name="Ryu S."/>
            <person name="Kim W."/>
        </authorList>
    </citation>
    <scope>NUCLEOTIDE SEQUENCE [LARGE SCALE GENOMIC DNA]</scope>
    <source>
        <tissue evidence="1">Muscle</tissue>
    </source>
</reference>